<proteinExistence type="predicted"/>
<sequence>MAISFFKLFYTERALGRGDKPKLASAEREEHSLLIVAALAPDCEKKLSRKWQKCDVFIMQHLDFTNDFNQIKIVRQNRFYEIFEKILSKSQKITPFNIVYLTDT</sequence>
<gene>
    <name evidence="1" type="ORF">C5750_19285</name>
</gene>
<keyword evidence="2" id="KW-1185">Reference proteome</keyword>
<evidence type="ECO:0000313" key="1">
    <source>
        <dbReference type="EMBL" id="PRD50990.1"/>
    </source>
</evidence>
<comment type="caution">
    <text evidence="1">The sequence shown here is derived from an EMBL/GenBank/DDBJ whole genome shotgun (WGS) entry which is preliminary data.</text>
</comment>
<reference evidence="1 2" key="1">
    <citation type="submission" date="2018-02" db="EMBL/GenBank/DDBJ databases">
        <title>The draft genome of Phyllobacterium myrsinacearum DSM5892.</title>
        <authorList>
            <person name="Li L."/>
            <person name="Liu L."/>
            <person name="Zhang X."/>
            <person name="Wang T."/>
        </authorList>
    </citation>
    <scope>NUCLEOTIDE SEQUENCE [LARGE SCALE GENOMIC DNA]</scope>
    <source>
        <strain evidence="1 2">DSM 5892</strain>
    </source>
</reference>
<accession>A0A2S9JDL5</accession>
<dbReference type="AlphaFoldDB" id="A0A2S9JDL5"/>
<protein>
    <submittedName>
        <fullName evidence="1">Uncharacterized protein</fullName>
    </submittedName>
</protein>
<name>A0A2S9JDL5_9HYPH</name>
<dbReference type="EMBL" id="PVBT01000006">
    <property type="protein sequence ID" value="PRD50990.1"/>
    <property type="molecule type" value="Genomic_DNA"/>
</dbReference>
<organism evidence="1 2">
    <name type="scientific">Phyllobacterium myrsinacearum</name>
    <dbReference type="NCBI Taxonomy" id="28101"/>
    <lineage>
        <taxon>Bacteria</taxon>
        <taxon>Pseudomonadati</taxon>
        <taxon>Pseudomonadota</taxon>
        <taxon>Alphaproteobacteria</taxon>
        <taxon>Hyphomicrobiales</taxon>
        <taxon>Phyllobacteriaceae</taxon>
        <taxon>Phyllobacterium</taxon>
    </lineage>
</organism>
<dbReference type="Proteomes" id="UP000238563">
    <property type="component" value="Unassembled WGS sequence"/>
</dbReference>
<evidence type="ECO:0000313" key="2">
    <source>
        <dbReference type="Proteomes" id="UP000238563"/>
    </source>
</evidence>